<protein>
    <submittedName>
        <fullName evidence="1">Uncharacterized protein</fullName>
    </submittedName>
</protein>
<accession>J9GA57</accession>
<feature type="non-terminal residue" evidence="1">
    <location>
        <position position="1"/>
    </location>
</feature>
<name>J9GA57_9ZZZZ</name>
<reference evidence="1" key="1">
    <citation type="journal article" date="2012" name="PLoS ONE">
        <title>Gene sets for utilization of primary and secondary nutrition supplies in the distal gut of endangered iberian lynx.</title>
        <authorList>
            <person name="Alcaide M."/>
            <person name="Messina E."/>
            <person name="Richter M."/>
            <person name="Bargiela R."/>
            <person name="Peplies J."/>
            <person name="Huws S.A."/>
            <person name="Newbold C.J."/>
            <person name="Golyshin P.N."/>
            <person name="Simon M.A."/>
            <person name="Lopez G."/>
            <person name="Yakimov M.M."/>
            <person name="Ferrer M."/>
        </authorList>
    </citation>
    <scope>NUCLEOTIDE SEQUENCE</scope>
</reference>
<sequence length="29" mass="3253">AISESQERMAVVIDPKDVDKFLGFAKEKT</sequence>
<organism evidence="1">
    <name type="scientific">gut metagenome</name>
    <dbReference type="NCBI Taxonomy" id="749906"/>
    <lineage>
        <taxon>unclassified sequences</taxon>
        <taxon>metagenomes</taxon>
        <taxon>organismal metagenomes</taxon>
    </lineage>
</organism>
<evidence type="ECO:0000313" key="1">
    <source>
        <dbReference type="EMBL" id="EJW98637.1"/>
    </source>
</evidence>
<proteinExistence type="predicted"/>
<comment type="caution">
    <text evidence="1">The sequence shown here is derived from an EMBL/GenBank/DDBJ whole genome shotgun (WGS) entry which is preliminary data.</text>
</comment>
<gene>
    <name evidence="1" type="ORF">EVA_13256</name>
</gene>
<dbReference type="AlphaFoldDB" id="J9GA57"/>
<dbReference type="EMBL" id="AMCI01004175">
    <property type="protein sequence ID" value="EJW98637.1"/>
    <property type="molecule type" value="Genomic_DNA"/>
</dbReference>